<comment type="caution">
    <text evidence="2">The sequence shown here is derived from an EMBL/GenBank/DDBJ whole genome shotgun (WGS) entry which is preliminary data.</text>
</comment>
<gene>
    <name evidence="2" type="ORF">PRZ48_010212</name>
</gene>
<keyword evidence="3" id="KW-1185">Reference proteome</keyword>
<feature type="region of interest" description="Disordered" evidence="1">
    <location>
        <begin position="110"/>
        <end position="223"/>
    </location>
</feature>
<dbReference type="Proteomes" id="UP001305779">
    <property type="component" value="Unassembled WGS sequence"/>
</dbReference>
<reference evidence="2 3" key="1">
    <citation type="journal article" date="2023" name="G3 (Bethesda)">
        <title>A chromosome-level genome assembly of Zasmidium syzygii isolated from banana leaves.</title>
        <authorList>
            <person name="van Westerhoven A.C."/>
            <person name="Mehrabi R."/>
            <person name="Talebi R."/>
            <person name="Steentjes M.B.F."/>
            <person name="Corcolon B."/>
            <person name="Chong P.A."/>
            <person name="Kema G.H.J."/>
            <person name="Seidl M.F."/>
        </authorList>
    </citation>
    <scope>NUCLEOTIDE SEQUENCE [LARGE SCALE GENOMIC DNA]</scope>
    <source>
        <strain evidence="2 3">P124</strain>
    </source>
</reference>
<sequence>MAGKGAARRANAKRAQMKQKAKKEAKRQQQFLSTMPKITEEDLLNFQIAHFGDDTRPERWFVPAEEALNFQPPEMDDGLGYYPDGVKRTLTDEQIEIFRRSELWQIEREQQLKKEEEEEQRGDFDEAVKRPPSPASSESSLEDALLAYAQDQRKEKSRSPLAPQSTSESSKTRRSNSQQSSAQQSNPPKSNASRSSVERGKSETPSISKNRKRKDEVPYAQRHKRKWEAYIEAVDPDEGSLTHRRLVRELDNQQTESVEMDY</sequence>
<evidence type="ECO:0000256" key="1">
    <source>
        <dbReference type="SAM" id="MobiDB-lite"/>
    </source>
</evidence>
<dbReference type="PANTHER" id="PTHR40642">
    <property type="entry name" value="YALI0F31295P"/>
    <property type="match status" value="1"/>
</dbReference>
<proteinExistence type="predicted"/>
<accession>A0ABR0EE85</accession>
<feature type="compositionally biased region" description="Basic and acidic residues" evidence="1">
    <location>
        <begin position="110"/>
        <end position="129"/>
    </location>
</feature>
<dbReference type="Pfam" id="PF12720">
    <property type="entry name" value="DUF3807"/>
    <property type="match status" value="1"/>
</dbReference>
<feature type="region of interest" description="Disordered" evidence="1">
    <location>
        <begin position="1"/>
        <end position="36"/>
    </location>
</feature>
<dbReference type="InterPro" id="IPR024526">
    <property type="entry name" value="DUF3807"/>
</dbReference>
<organism evidence="2 3">
    <name type="scientific">Zasmidium cellare</name>
    <name type="common">Wine cellar mold</name>
    <name type="synonym">Racodium cellare</name>
    <dbReference type="NCBI Taxonomy" id="395010"/>
    <lineage>
        <taxon>Eukaryota</taxon>
        <taxon>Fungi</taxon>
        <taxon>Dikarya</taxon>
        <taxon>Ascomycota</taxon>
        <taxon>Pezizomycotina</taxon>
        <taxon>Dothideomycetes</taxon>
        <taxon>Dothideomycetidae</taxon>
        <taxon>Mycosphaerellales</taxon>
        <taxon>Mycosphaerellaceae</taxon>
        <taxon>Zasmidium</taxon>
    </lineage>
</organism>
<dbReference type="PANTHER" id="PTHR40642:SF1">
    <property type="entry name" value="YALI0F31295P"/>
    <property type="match status" value="1"/>
</dbReference>
<feature type="compositionally biased region" description="Basic residues" evidence="1">
    <location>
        <begin position="1"/>
        <end position="25"/>
    </location>
</feature>
<name>A0ABR0EE85_ZASCE</name>
<protein>
    <submittedName>
        <fullName evidence="2">Uncharacterized protein</fullName>
    </submittedName>
</protein>
<dbReference type="EMBL" id="JAXOVC010000007">
    <property type="protein sequence ID" value="KAK4499694.1"/>
    <property type="molecule type" value="Genomic_DNA"/>
</dbReference>
<evidence type="ECO:0000313" key="3">
    <source>
        <dbReference type="Proteomes" id="UP001305779"/>
    </source>
</evidence>
<evidence type="ECO:0000313" key="2">
    <source>
        <dbReference type="EMBL" id="KAK4499694.1"/>
    </source>
</evidence>
<feature type="compositionally biased region" description="Low complexity" evidence="1">
    <location>
        <begin position="135"/>
        <end position="147"/>
    </location>
</feature>
<feature type="compositionally biased region" description="Low complexity" evidence="1">
    <location>
        <begin position="175"/>
        <end position="191"/>
    </location>
</feature>